<dbReference type="InterPro" id="IPR003356">
    <property type="entry name" value="DNA_methylase_A-5"/>
</dbReference>
<accession>U2E845</accession>
<dbReference type="GO" id="GO:0008170">
    <property type="term" value="F:N-methyltransferase activity"/>
    <property type="evidence" value="ECO:0007669"/>
    <property type="project" value="InterPro"/>
</dbReference>
<dbReference type="PROSITE" id="PS00092">
    <property type="entry name" value="N6_MTASE"/>
    <property type="match status" value="1"/>
</dbReference>
<dbReference type="Gene3D" id="3.40.50.150">
    <property type="entry name" value="Vaccinia Virus protein VP39"/>
    <property type="match status" value="1"/>
</dbReference>
<evidence type="ECO:0000256" key="1">
    <source>
        <dbReference type="ARBA" id="ARBA00006594"/>
    </source>
</evidence>
<dbReference type="eggNOG" id="COG0286">
    <property type="taxonomic scope" value="Bacteria"/>
</dbReference>
<gene>
    <name evidence="9" type="ORF">SSPSH_001066</name>
</gene>
<dbReference type="PANTHER" id="PTHR33841">
    <property type="entry name" value="DNA METHYLTRANSFERASE YEEA-RELATED"/>
    <property type="match status" value="1"/>
</dbReference>
<keyword evidence="3 9" id="KW-0489">Methyltransferase</keyword>
<keyword evidence="6" id="KW-0680">Restriction system</keyword>
<dbReference type="SUPFAM" id="SSF53335">
    <property type="entry name" value="S-adenosyl-L-methionine-dependent methyltransferases"/>
    <property type="match status" value="1"/>
</dbReference>
<evidence type="ECO:0000259" key="8">
    <source>
        <dbReference type="Pfam" id="PF02384"/>
    </source>
</evidence>
<dbReference type="EMBL" id="AFNV02000006">
    <property type="protein sequence ID" value="ERJ19901.1"/>
    <property type="molecule type" value="Genomic_DNA"/>
</dbReference>
<dbReference type="GO" id="GO:0003677">
    <property type="term" value="F:DNA binding"/>
    <property type="evidence" value="ECO:0007669"/>
    <property type="project" value="InterPro"/>
</dbReference>
<reference evidence="9 10" key="2">
    <citation type="journal article" date="2013" name="PLoS ONE">
        <title>INDIGO - INtegrated Data Warehouse of MIcrobial GenOmes with Examples from the Red Sea Extremophiles.</title>
        <authorList>
            <person name="Alam I."/>
            <person name="Antunes A."/>
            <person name="Kamau A.A."/>
            <person name="Ba Alawi W."/>
            <person name="Kalkatawi M."/>
            <person name="Stingl U."/>
            <person name="Bajic V.B."/>
        </authorList>
    </citation>
    <scope>NUCLEOTIDE SEQUENCE [LARGE SCALE GENOMIC DNA]</scope>
    <source>
        <strain evidence="9 10">E1L3A</strain>
    </source>
</reference>
<dbReference type="GO" id="GO:0009007">
    <property type="term" value="F:site-specific DNA-methyltransferase (adenine-specific) activity"/>
    <property type="evidence" value="ECO:0007669"/>
    <property type="project" value="UniProtKB-EC"/>
</dbReference>
<dbReference type="STRING" id="1033802.SSPSH_001066"/>
<dbReference type="Pfam" id="PF02384">
    <property type="entry name" value="N6_Mtase"/>
    <property type="match status" value="1"/>
</dbReference>
<dbReference type="InterPro" id="IPR029063">
    <property type="entry name" value="SAM-dependent_MTases_sf"/>
</dbReference>
<dbReference type="InterPro" id="IPR002052">
    <property type="entry name" value="DNA_methylase_N6_adenine_CS"/>
</dbReference>
<keyword evidence="4" id="KW-0808">Transferase</keyword>
<dbReference type="GO" id="GO:0009307">
    <property type="term" value="P:DNA restriction-modification system"/>
    <property type="evidence" value="ECO:0007669"/>
    <property type="project" value="UniProtKB-KW"/>
</dbReference>
<evidence type="ECO:0000256" key="2">
    <source>
        <dbReference type="ARBA" id="ARBA00011900"/>
    </source>
</evidence>
<name>U2E845_9GAMM</name>
<dbReference type="InterPro" id="IPR050953">
    <property type="entry name" value="N4_N6_ade-DNA_methylase"/>
</dbReference>
<dbReference type="PRINTS" id="PR00507">
    <property type="entry name" value="N12N6MTFRASE"/>
</dbReference>
<dbReference type="OrthoDB" id="9782445at2"/>
<keyword evidence="10" id="KW-1185">Reference proteome</keyword>
<dbReference type="Proteomes" id="UP000006242">
    <property type="component" value="Unassembled WGS sequence"/>
</dbReference>
<evidence type="ECO:0000256" key="3">
    <source>
        <dbReference type="ARBA" id="ARBA00022603"/>
    </source>
</evidence>
<dbReference type="AlphaFoldDB" id="U2E845"/>
<evidence type="ECO:0000256" key="6">
    <source>
        <dbReference type="ARBA" id="ARBA00022747"/>
    </source>
</evidence>
<dbReference type="GO" id="GO:0032259">
    <property type="term" value="P:methylation"/>
    <property type="evidence" value="ECO:0007669"/>
    <property type="project" value="UniProtKB-KW"/>
</dbReference>
<feature type="domain" description="DNA methylase adenine-specific" evidence="8">
    <location>
        <begin position="301"/>
        <end position="563"/>
    </location>
</feature>
<keyword evidence="5" id="KW-0949">S-adenosyl-L-methionine</keyword>
<evidence type="ECO:0000313" key="10">
    <source>
        <dbReference type="Proteomes" id="UP000006242"/>
    </source>
</evidence>
<dbReference type="EC" id="2.1.1.72" evidence="2"/>
<dbReference type="PANTHER" id="PTHR33841:SF5">
    <property type="entry name" value="DNA METHYLASE (MODIFICATION METHYLASE) (METHYLTRANSFERASE)-RELATED"/>
    <property type="match status" value="1"/>
</dbReference>
<organism evidence="9 10">
    <name type="scientific">Salinisphaera shabanensis E1L3A</name>
    <dbReference type="NCBI Taxonomy" id="1033802"/>
    <lineage>
        <taxon>Bacteria</taxon>
        <taxon>Pseudomonadati</taxon>
        <taxon>Pseudomonadota</taxon>
        <taxon>Gammaproteobacteria</taxon>
        <taxon>Salinisphaerales</taxon>
        <taxon>Salinisphaeraceae</taxon>
        <taxon>Salinisphaera</taxon>
    </lineage>
</organism>
<comment type="catalytic activity">
    <reaction evidence="7">
        <text>a 2'-deoxyadenosine in DNA + S-adenosyl-L-methionine = an N(6)-methyl-2'-deoxyadenosine in DNA + S-adenosyl-L-homocysteine + H(+)</text>
        <dbReference type="Rhea" id="RHEA:15197"/>
        <dbReference type="Rhea" id="RHEA-COMP:12418"/>
        <dbReference type="Rhea" id="RHEA-COMP:12419"/>
        <dbReference type="ChEBI" id="CHEBI:15378"/>
        <dbReference type="ChEBI" id="CHEBI:57856"/>
        <dbReference type="ChEBI" id="CHEBI:59789"/>
        <dbReference type="ChEBI" id="CHEBI:90615"/>
        <dbReference type="ChEBI" id="CHEBI:90616"/>
        <dbReference type="EC" id="2.1.1.72"/>
    </reaction>
</comment>
<protein>
    <recommendedName>
        <fullName evidence="2">site-specific DNA-methyltransferase (adenine-specific)</fullName>
        <ecNumber evidence="2">2.1.1.72</ecNumber>
    </recommendedName>
</protein>
<evidence type="ECO:0000256" key="4">
    <source>
        <dbReference type="ARBA" id="ARBA00022679"/>
    </source>
</evidence>
<comment type="similarity">
    <text evidence="1">Belongs to the N(4)/N(6)-methyltransferase family.</text>
</comment>
<proteinExistence type="inferred from homology"/>
<evidence type="ECO:0000256" key="7">
    <source>
        <dbReference type="ARBA" id="ARBA00047942"/>
    </source>
</evidence>
<comment type="caution">
    <text evidence="9">The sequence shown here is derived from an EMBL/GenBank/DDBJ whole genome shotgun (WGS) entry which is preliminary data.</text>
</comment>
<dbReference type="RefSeq" id="WP_021031455.1">
    <property type="nucleotide sequence ID" value="NZ_AFNV02000006.1"/>
</dbReference>
<reference evidence="9 10" key="1">
    <citation type="journal article" date="2011" name="J. Bacteriol.">
        <title>Genome sequence of Salinisphaera shabanensis, a gammaproteobacterium from the harsh, variable environment of the brine-seawater interface of the Shaban Deep in the Red Sea.</title>
        <authorList>
            <person name="Antunes A."/>
            <person name="Alam I."/>
            <person name="Bajic V.B."/>
            <person name="Stingl U."/>
        </authorList>
    </citation>
    <scope>NUCLEOTIDE SEQUENCE [LARGE SCALE GENOMIC DNA]</scope>
    <source>
        <strain evidence="9 10">E1L3A</strain>
    </source>
</reference>
<sequence length="988" mass="109737">MSATTLEEVLAGTGYFPDGEPVAALQLGADARNFRRGRVFMPDALWRSPSSLTVYFKFEQSPPSDDLVSQWRREVWNEGFAPLLWVISPERVDLYNGFSAPVEEGDAQRHLIRSFENIDASLCALDAFAGRLAIETGQFWAQAPTINRKSSVDQKLLSDLLFLERNLIASNLAQGTAQAIIGRVIFTQYLIDREIVSVPRLKKLCGHTSLPSILRDPIATGQLFSWLAHTFNGDMFPQSSVATMPAQHHLVRVAEFLEAVDPESGQRSLFPYQFDVIPVELISSIYEQFAHSDPSARTSGATDAVKNGVHYTRLSVVSLVLDEVMNGLTGRETVLDLTCGSGVFLVEALRRLVYLRADGRPLTRTLIRSTLYKQVYGVDLSEAAVRVAAFSLYLAALELDPDPQPPLALRFKPLIGRTLLIGDARTVEQSEHGKPILTSPAGLKQFDLIVGNPPWSFKGRIGTEARRKTRKANIPAQPRGEGLDFVVRAMEFSHENTRFGVILSAMPFFSRSGTGIAAAQHVMRALAPITLVNLSSLCEWLFATATMPAVVLLARHRPEQRPDCVTVVQIPWTPSGSRTHSFEVAPSDVIQLSMREIEAQPIKLKAASVGRRRDIALVDSLTSSYANLGTQFAKLNTEMNVGLIRGLEVNQTRDASRLKGLGLLQTQNIKPFHIPDDLPLFNLSKAERPRSRDIYRAPILIVKETLSAGARPLVAVADRDLVFTNAYFGARLPAAARQSAHLLATILSSSFAAWFFLMAGSEFGIWKRRLLQNDIALLPVPELAPACDSDAGKRLLKIERTLQRRTATLEDFTALDEAVFELYDLDEADRVVIRDGLFRASWQWRAGREFSVGQANVHEEVCRYTEVFLGVMDGWLSARNERHMRAEIFDLPSRSPLRVVRFVLEKRRGDANIEFLPVFEELGGVLARIGERMKVKIATALSAERELRVHGRDEVVIIKPAARRYWMGISALEDADAVVAESIKGARA</sequence>
<evidence type="ECO:0000313" key="9">
    <source>
        <dbReference type="EMBL" id="ERJ19901.1"/>
    </source>
</evidence>
<evidence type="ECO:0000256" key="5">
    <source>
        <dbReference type="ARBA" id="ARBA00022691"/>
    </source>
</evidence>